<evidence type="ECO:0000256" key="2">
    <source>
        <dbReference type="SAM" id="MobiDB-lite"/>
    </source>
</evidence>
<evidence type="ECO:0000313" key="3">
    <source>
        <dbReference type="EMBL" id="KAF1816289.1"/>
    </source>
</evidence>
<feature type="region of interest" description="Disordered" evidence="2">
    <location>
        <begin position="1991"/>
        <end position="2117"/>
    </location>
</feature>
<feature type="compositionally biased region" description="Basic and acidic residues" evidence="2">
    <location>
        <begin position="124"/>
        <end position="144"/>
    </location>
</feature>
<keyword evidence="1" id="KW-0175">Coiled coil</keyword>
<feature type="compositionally biased region" description="Pro residues" evidence="2">
    <location>
        <begin position="43"/>
        <end position="57"/>
    </location>
</feature>
<keyword evidence="4" id="KW-1185">Reference proteome</keyword>
<proteinExistence type="predicted"/>
<feature type="compositionally biased region" description="Low complexity" evidence="2">
    <location>
        <begin position="232"/>
        <end position="245"/>
    </location>
</feature>
<gene>
    <name evidence="3 5" type="ORF">P152DRAFT_478849</name>
</gene>
<feature type="coiled-coil region" evidence="1">
    <location>
        <begin position="1217"/>
        <end position="1244"/>
    </location>
</feature>
<feature type="region of interest" description="Disordered" evidence="2">
    <location>
        <begin position="1935"/>
        <end position="1971"/>
    </location>
</feature>
<name>A0A6G1GEJ0_9PEZI</name>
<feature type="compositionally biased region" description="Polar residues" evidence="2">
    <location>
        <begin position="85"/>
        <end position="94"/>
    </location>
</feature>
<feature type="region of interest" description="Disordered" evidence="2">
    <location>
        <begin position="1"/>
        <end position="249"/>
    </location>
</feature>
<dbReference type="EMBL" id="ML975150">
    <property type="protein sequence ID" value="KAF1816289.1"/>
    <property type="molecule type" value="Genomic_DNA"/>
</dbReference>
<feature type="coiled-coil region" evidence="1">
    <location>
        <begin position="567"/>
        <end position="594"/>
    </location>
</feature>
<dbReference type="GeneID" id="54422250"/>
<dbReference type="OrthoDB" id="5423371at2759"/>
<protein>
    <recommendedName>
        <fullName evidence="6">Chromosome segregation ATPase family protein</fullName>
    </recommendedName>
</protein>
<accession>A0A6G1GEJ0</accession>
<feature type="compositionally biased region" description="Polar residues" evidence="2">
    <location>
        <begin position="1996"/>
        <end position="2016"/>
    </location>
</feature>
<sequence>MPAESREPSRDRDQVVKYHHQHSYSESGRASVPMWDSSDPDRAPPPLPLNPSSPQLPNPRINPASHIAAATAALQEKAREGLAPMTSNYITNGAPSDGSKSPERSLVKGAQHRRLQSLQTPSVKDLRSYLDGSRSPERSPDRATGRAGTPSFSRDDRDLSSPDKSRESTPTPTSRELLRDSIPNLRPTSRSPPKAILGEHTPPSATMLALQTIPGRDPDTPLANMTRESEHTPASAASASTPRATHGAPQVPIESISTQILGLTTIATKLQREMEQLSRRSRDNATDLVALKDATRSRDEDIRKSLRELVQNLPSSKLSLPDQIPTGNASRSGSFGVSTPPPAGAPKFTLPRIPSPASFLSDDRSGSPNPFSLEGAASVAMLEKIIREMVTKEGQERLLATLSQLFDKSSKESGDTARKVEQLTEFIRQSSSQALVTRGRSPTVAGATSSDASKLSLNFDTGAVAARGGFEDVVPSDGTRSFTDANAKEFVSDEVMKILRKIKDSVGNTGGLVAEVKAQQRDLRGEVLHMGRDLMRRIDEAMKPASAANGPLKAIEDGREAEKIDIARLVQEGLEEVKSRLDDAMRERRRQSSSSIVSRTTVDSREVYDVVKHALAERDLDRGYGAPVQAQSEQQPLDREAILEAVKEAYEAYKPEIELQQFGLERDEILQCLKDGLEDYRSNMTNPRERNGISKDEVMDAVHEAMTHFNPPSPINESKEIRDEVLLAVRECLDELRPAFQQRAMTYHDTDATKDAVLDAVKEGLASHGIGGARELELNKDDLFDAVRAGLEASGNPFGEYGQQVVKQLDELLQDMRVEFKSYSMASGRDTEQVLDAMKDGLESLRGEIEAYVDRSQDVTGKDEIIDTVRGGLENLRQDVQGYVSEGPQGDHAVSGREMLNYVRREFEHLHAAITDGFTSVDHHSLLQTLHQGLADLKSSGGARGLDGEANIDSSSLKNIQEELGHLRGSIATALIRSGSADKDDIIDSFQSSLETLRTQLETSQGASAKESLDAITMEIDQLRSGITNAVVGAGTDVDKESILEAIRTGLEEIRPALGGGASDELLEAFRGEFEHVRASIATGMARTASRADTDEVLDAVRLGIDDLRSHLEKKMDNPEAQMKATGDILDALNDGLDSLKTDVGKMVDKPVDMTVSYEILDTLKDGLSAIHMEISKLKPGDVKSKSGDEIILAEEEITRDVSGGEVSSTVLQRNDIEKMEVLLAQLQIKVEALDANIQDQASTPPQPADDSDTKKVDLSSIEVLLKDLQDSVVSIAAREQLDNDNLAKKEDTDAIETLLRNTKSKLDDLAAPEFDKLAQKEDLENVEATVRIAHEAVDALAAKFDDKTASKEDLLALGATMQDIKAVIEELKVDQDAPKEKTEDEVTKKDLDILGVVCIEIKNKIQELVDPETLPSKADLEQIIGLTNDLRESHEKMREGYETDIRVTAKAFDDRKSESQEILNTITAMRSFLEETKDDLKRQVEDGSISVGMLSENVKGIEETIGANFSIVTDIKELMETVTTEFEKTHADFGSLQASQEQVVGDECEKSRVGVVADLSSKLEEHFGAITCKLDEVQVVAEAQGQTLSEKAKEQEEILTSTKAMSDELRVTIDTLGATVTSLETSLSGITQKFSDDSEAVFTRVNQAVNSINDTNLDAKVEHKLTRDEVAKAVITLVGLQSEITENHPQFLVALKEIRELISTHFEQSRKAQEAAEMSAKAMLEESKVHAEELKNTFTSLPALLPPALLSPTTDSAPPPSLGPVEFDDSAILAKLDEVLASRVTESQAVDVQASRLEEIQKQVSSTAEGLEAYIAAQTRLITDGQETREKEAQEAVALLEKSCAEKEKVDAELLSLRTEKDSLLAVVETLRSDRDALGAQKSRMAADVASLETALRIRREELHEMDIKADKLERRILDGIMDHSRSLLIARDSAKRQAGQHHQTRMTTASGTRVASTASQSTVSSLPVFGEVSPNAGLAAALKNRPAARARQLAGNSQRNNPTARRIASLNQMSGKPPTGSPAYVGAASRGTGGAGNSDGLKRSHSVKNSSYARKSSWNGGRLLGDNGAVIEEANKENEAQESDEDADVDSRIRDDETASMAGTERRFSNSTTTGSIITGASRSVVSGTDYGDRRSSHGTVTGESELTYDTGSYLTGSITETDRRTSYGSTIHSTLGAESLLEEDEYEDELTYAPEETTETQPQSGDVKAVGVDVTQALPTEHDIVHRKDLVLFMEQSDSGLGSDIHTAGGLSGSETDYFRRAIESAAPSEL</sequence>
<feature type="compositionally biased region" description="Basic and acidic residues" evidence="2">
    <location>
        <begin position="1"/>
        <end position="16"/>
    </location>
</feature>
<feature type="compositionally biased region" description="Low complexity" evidence="2">
    <location>
        <begin position="1956"/>
        <end position="1967"/>
    </location>
</feature>
<dbReference type="Proteomes" id="UP000504638">
    <property type="component" value="Unplaced"/>
</dbReference>
<feature type="region of interest" description="Disordered" evidence="2">
    <location>
        <begin position="317"/>
        <end position="347"/>
    </location>
</feature>
<feature type="compositionally biased region" description="Polar residues" evidence="2">
    <location>
        <begin position="325"/>
        <end position="337"/>
    </location>
</feature>
<evidence type="ECO:0000313" key="5">
    <source>
        <dbReference type="RefSeq" id="XP_033537920.1"/>
    </source>
</evidence>
<feature type="compositionally biased region" description="Basic and acidic residues" evidence="2">
    <location>
        <begin position="153"/>
        <end position="167"/>
    </location>
</feature>
<evidence type="ECO:0000256" key="1">
    <source>
        <dbReference type="SAM" id="Coils"/>
    </source>
</evidence>
<organism evidence="3">
    <name type="scientific">Eremomyces bilateralis CBS 781.70</name>
    <dbReference type="NCBI Taxonomy" id="1392243"/>
    <lineage>
        <taxon>Eukaryota</taxon>
        <taxon>Fungi</taxon>
        <taxon>Dikarya</taxon>
        <taxon>Ascomycota</taxon>
        <taxon>Pezizomycotina</taxon>
        <taxon>Dothideomycetes</taxon>
        <taxon>Dothideomycetes incertae sedis</taxon>
        <taxon>Eremomycetales</taxon>
        <taxon>Eremomycetaceae</taxon>
        <taxon>Eremomyces</taxon>
    </lineage>
</organism>
<feature type="compositionally biased region" description="Polar residues" evidence="2">
    <location>
        <begin position="2049"/>
        <end position="2061"/>
    </location>
</feature>
<dbReference type="RefSeq" id="XP_033537920.1">
    <property type="nucleotide sequence ID" value="XM_033681680.1"/>
</dbReference>
<reference evidence="5" key="3">
    <citation type="submission" date="2025-04" db="UniProtKB">
        <authorList>
            <consortium name="RefSeq"/>
        </authorList>
    </citation>
    <scope>IDENTIFICATION</scope>
    <source>
        <strain evidence="5">CBS 781.70</strain>
    </source>
</reference>
<reference evidence="3 5" key="1">
    <citation type="submission" date="2020-01" db="EMBL/GenBank/DDBJ databases">
        <authorList>
            <consortium name="DOE Joint Genome Institute"/>
            <person name="Haridas S."/>
            <person name="Albert R."/>
            <person name="Binder M."/>
            <person name="Bloem J."/>
            <person name="Labutti K."/>
            <person name="Salamov A."/>
            <person name="Andreopoulos B."/>
            <person name="Baker S.E."/>
            <person name="Barry K."/>
            <person name="Bills G."/>
            <person name="Bluhm B.H."/>
            <person name="Cannon C."/>
            <person name="Castanera R."/>
            <person name="Culley D.E."/>
            <person name="Daum C."/>
            <person name="Ezra D."/>
            <person name="Gonzalez J.B."/>
            <person name="Henrissat B."/>
            <person name="Kuo A."/>
            <person name="Liang C."/>
            <person name="Lipzen A."/>
            <person name="Lutzoni F."/>
            <person name="Magnuson J."/>
            <person name="Mondo S."/>
            <person name="Nolan M."/>
            <person name="Ohm R."/>
            <person name="Pangilinan J."/>
            <person name="Park H.-J."/>
            <person name="Ramirez L."/>
            <person name="Alfaro M."/>
            <person name="Sun H."/>
            <person name="Tritt A."/>
            <person name="Yoshinaga Y."/>
            <person name="Zwiers L.-H."/>
            <person name="Turgeon B.G."/>
            <person name="Goodwin S.B."/>
            <person name="Spatafora J.W."/>
            <person name="Crous P.W."/>
            <person name="Grigoriev I.V."/>
        </authorList>
    </citation>
    <scope>NUCLEOTIDE SEQUENCE</scope>
    <source>
        <strain evidence="3 5">CBS 781.70</strain>
    </source>
</reference>
<evidence type="ECO:0008006" key="6">
    <source>
        <dbReference type="Google" id="ProtNLM"/>
    </source>
</evidence>
<evidence type="ECO:0000313" key="4">
    <source>
        <dbReference type="Proteomes" id="UP000504638"/>
    </source>
</evidence>
<reference evidence="5" key="2">
    <citation type="submission" date="2020-04" db="EMBL/GenBank/DDBJ databases">
        <authorList>
            <consortium name="NCBI Genome Project"/>
        </authorList>
    </citation>
    <scope>NUCLEOTIDE SEQUENCE</scope>
    <source>
        <strain evidence="5">CBS 781.70</strain>
    </source>
</reference>